<dbReference type="EMBL" id="NHTK01000344">
    <property type="protein sequence ID" value="PPR07746.1"/>
    <property type="molecule type" value="Genomic_DNA"/>
</dbReference>
<keyword evidence="1" id="KW-0472">Membrane</keyword>
<dbReference type="AlphaFoldDB" id="A0A409YXK3"/>
<comment type="caution">
    <text evidence="2">The sequence shown here is derived from an EMBL/GenBank/DDBJ whole genome shotgun (WGS) entry which is preliminary data.</text>
</comment>
<reference evidence="2 3" key="1">
    <citation type="journal article" date="2018" name="Evol. Lett.">
        <title>Horizontal gene cluster transfer increased hallucinogenic mushroom diversity.</title>
        <authorList>
            <person name="Reynolds H.T."/>
            <person name="Vijayakumar V."/>
            <person name="Gluck-Thaler E."/>
            <person name="Korotkin H.B."/>
            <person name="Matheny P.B."/>
            <person name="Slot J.C."/>
        </authorList>
    </citation>
    <scope>NUCLEOTIDE SEQUENCE [LARGE SCALE GENOMIC DNA]</scope>
    <source>
        <strain evidence="2 3">2629</strain>
    </source>
</reference>
<evidence type="ECO:0000256" key="1">
    <source>
        <dbReference type="SAM" id="Phobius"/>
    </source>
</evidence>
<dbReference type="InParanoid" id="A0A409YXK3"/>
<dbReference type="Proteomes" id="UP000284842">
    <property type="component" value="Unassembled WGS sequence"/>
</dbReference>
<proteinExistence type="predicted"/>
<gene>
    <name evidence="2" type="ORF">CVT24_003744</name>
</gene>
<keyword evidence="1" id="KW-1133">Transmembrane helix</keyword>
<keyword evidence="3" id="KW-1185">Reference proteome</keyword>
<protein>
    <submittedName>
        <fullName evidence="2">Uncharacterized protein</fullName>
    </submittedName>
</protein>
<evidence type="ECO:0000313" key="2">
    <source>
        <dbReference type="EMBL" id="PPR07746.1"/>
    </source>
</evidence>
<evidence type="ECO:0000313" key="3">
    <source>
        <dbReference type="Proteomes" id="UP000284842"/>
    </source>
</evidence>
<sequence>MSYSSILNIIGTIALHIISSNTVTLMLSQLIMSIWNYDYDASHYSIEFQTWGPLLRRHVCHAIAVVAAEYDQCMIEYKKARQAYASVSSSTQSAQSEYGNHGIIATTTTHNYYRYTVVSNCNNAIGNTYNTINSRIVLGSPSSTSSCLNRYVDFSTCSCPVDI</sequence>
<organism evidence="2 3">
    <name type="scientific">Panaeolus cyanescens</name>
    <dbReference type="NCBI Taxonomy" id="181874"/>
    <lineage>
        <taxon>Eukaryota</taxon>
        <taxon>Fungi</taxon>
        <taxon>Dikarya</taxon>
        <taxon>Basidiomycota</taxon>
        <taxon>Agaricomycotina</taxon>
        <taxon>Agaricomycetes</taxon>
        <taxon>Agaricomycetidae</taxon>
        <taxon>Agaricales</taxon>
        <taxon>Agaricineae</taxon>
        <taxon>Galeropsidaceae</taxon>
        <taxon>Panaeolus</taxon>
    </lineage>
</organism>
<accession>A0A409YXK3</accession>
<keyword evidence="1" id="KW-0812">Transmembrane</keyword>
<feature type="transmembrane region" description="Helical" evidence="1">
    <location>
        <begin position="6"/>
        <end position="27"/>
    </location>
</feature>
<name>A0A409YXK3_9AGAR</name>